<feature type="repeat" description="ANK" evidence="3">
    <location>
        <begin position="157"/>
        <end position="189"/>
    </location>
</feature>
<keyword evidence="7" id="KW-1185">Reference proteome</keyword>
<dbReference type="Proteomes" id="UP000015101">
    <property type="component" value="Unassembled WGS sequence"/>
</dbReference>
<evidence type="ECO:0000256" key="2">
    <source>
        <dbReference type="ARBA" id="ARBA00023043"/>
    </source>
</evidence>
<dbReference type="SUPFAM" id="SSF48403">
    <property type="entry name" value="Ankyrin repeat"/>
    <property type="match status" value="1"/>
</dbReference>
<dbReference type="PROSITE" id="PS50088">
    <property type="entry name" value="ANK_REPEAT"/>
    <property type="match status" value="3"/>
</dbReference>
<dbReference type="OMA" id="GDNALMW"/>
<keyword evidence="4" id="KW-0812">Transmembrane</keyword>
<dbReference type="InParanoid" id="T1FWR4"/>
<dbReference type="PROSITE" id="PS50297">
    <property type="entry name" value="ANK_REP_REGION"/>
    <property type="match status" value="3"/>
</dbReference>
<evidence type="ECO:0000313" key="7">
    <source>
        <dbReference type="Proteomes" id="UP000015101"/>
    </source>
</evidence>
<evidence type="ECO:0000256" key="4">
    <source>
        <dbReference type="SAM" id="Phobius"/>
    </source>
</evidence>
<dbReference type="PANTHER" id="PTHR24126">
    <property type="entry name" value="ANKYRIN REPEAT, PH AND SEC7 DOMAIN CONTAINING PROTEIN SECG-RELATED"/>
    <property type="match status" value="1"/>
</dbReference>
<dbReference type="EMBL" id="AMQM01009432">
    <property type="status" value="NOT_ANNOTATED_CDS"/>
    <property type="molecule type" value="Genomic_DNA"/>
</dbReference>
<dbReference type="EnsemblMetazoa" id="HelroT195105">
    <property type="protein sequence ID" value="HelroP195105"/>
    <property type="gene ID" value="HelroG195105"/>
</dbReference>
<gene>
    <name evidence="6" type="primary">20213259</name>
    <name evidence="5" type="ORF">HELRODRAFT_195105</name>
</gene>
<dbReference type="EMBL" id="KB096416">
    <property type="protein sequence ID" value="ESO04832.1"/>
    <property type="molecule type" value="Genomic_DNA"/>
</dbReference>
<dbReference type="HOGENOM" id="CLU_941883_0_0_1"/>
<feature type="repeat" description="ANK" evidence="3">
    <location>
        <begin position="124"/>
        <end position="156"/>
    </location>
</feature>
<dbReference type="RefSeq" id="XP_009017069.1">
    <property type="nucleotide sequence ID" value="XM_009018821.1"/>
</dbReference>
<dbReference type="AlphaFoldDB" id="T1FWR4"/>
<dbReference type="Gene3D" id="1.25.40.20">
    <property type="entry name" value="Ankyrin repeat-containing domain"/>
    <property type="match status" value="2"/>
</dbReference>
<evidence type="ECO:0000313" key="5">
    <source>
        <dbReference type="EMBL" id="ESO04832.1"/>
    </source>
</evidence>
<protein>
    <submittedName>
        <fullName evidence="5 6">Uncharacterized protein</fullName>
    </submittedName>
</protein>
<name>T1FWR4_HELRO</name>
<keyword evidence="4" id="KW-0472">Membrane</keyword>
<evidence type="ECO:0000256" key="3">
    <source>
        <dbReference type="PROSITE-ProRule" id="PRU00023"/>
    </source>
</evidence>
<dbReference type="Pfam" id="PF12796">
    <property type="entry name" value="Ank_2"/>
    <property type="match status" value="2"/>
</dbReference>
<dbReference type="PANTHER" id="PTHR24126:SF14">
    <property type="entry name" value="ANK_REP_REGION DOMAIN-CONTAINING PROTEIN"/>
    <property type="match status" value="1"/>
</dbReference>
<dbReference type="InterPro" id="IPR036770">
    <property type="entry name" value="Ankyrin_rpt-contain_sf"/>
</dbReference>
<keyword evidence="1" id="KW-0677">Repeat</keyword>
<dbReference type="InterPro" id="IPR002110">
    <property type="entry name" value="Ankyrin_rpt"/>
</dbReference>
<dbReference type="Pfam" id="PF13606">
    <property type="entry name" value="Ank_3"/>
    <property type="match status" value="1"/>
</dbReference>
<keyword evidence="4" id="KW-1133">Transmembrane helix</keyword>
<dbReference type="eggNOG" id="KOG0509">
    <property type="taxonomic scope" value="Eukaryota"/>
</dbReference>
<evidence type="ECO:0000313" key="6">
    <source>
        <dbReference type="EnsemblMetazoa" id="HelroP195105"/>
    </source>
</evidence>
<proteinExistence type="predicted"/>
<reference evidence="7" key="1">
    <citation type="submission" date="2012-12" db="EMBL/GenBank/DDBJ databases">
        <authorList>
            <person name="Hellsten U."/>
            <person name="Grimwood J."/>
            <person name="Chapman J.A."/>
            <person name="Shapiro H."/>
            <person name="Aerts A."/>
            <person name="Otillar R.P."/>
            <person name="Terry A.Y."/>
            <person name="Boore J.L."/>
            <person name="Simakov O."/>
            <person name="Marletaz F."/>
            <person name="Cho S.-J."/>
            <person name="Edsinger-Gonzales E."/>
            <person name="Havlak P."/>
            <person name="Kuo D.-H."/>
            <person name="Larsson T."/>
            <person name="Lv J."/>
            <person name="Arendt D."/>
            <person name="Savage R."/>
            <person name="Osoegawa K."/>
            <person name="de Jong P."/>
            <person name="Lindberg D.R."/>
            <person name="Seaver E.C."/>
            <person name="Weisblat D.A."/>
            <person name="Putnam N.H."/>
            <person name="Grigoriev I.V."/>
            <person name="Rokhsar D.S."/>
        </authorList>
    </citation>
    <scope>NUCLEOTIDE SEQUENCE</scope>
</reference>
<dbReference type="GeneID" id="20213259"/>
<sequence>MSTSVHTSVNCKACNSDDSFKDGSNIFAAVKSGILMAVQSIVEVQGPGAFNTFDEKGNTPAHWACLHGNKLLLNYIIECDGFINEPSQNDIGQRPIHWACYEGHLHIVEILLQQGVSIDIQDKKGKTPLIAAAQNGRCSVGAFLISKGASKVFVDCDGDGPLHWAAYNGQVPMVRMLVYFGYDPEQPDSHQQTPVHLACLRGSVDVVRDLCEIDKVDITVRDKNGCTPYMLAVKKKQYNACNLLKQVEQRRLKKIYFPRNFKSLVDGSFVGGSGLNMYKFLVLFLLFFAYPLYVYE</sequence>
<dbReference type="CTD" id="20213259"/>
<feature type="repeat" description="ANK" evidence="3">
    <location>
        <begin position="91"/>
        <end position="123"/>
    </location>
</feature>
<accession>T1FWR4</accession>
<organism evidence="6 7">
    <name type="scientific">Helobdella robusta</name>
    <name type="common">Californian leech</name>
    <dbReference type="NCBI Taxonomy" id="6412"/>
    <lineage>
        <taxon>Eukaryota</taxon>
        <taxon>Metazoa</taxon>
        <taxon>Spiralia</taxon>
        <taxon>Lophotrochozoa</taxon>
        <taxon>Annelida</taxon>
        <taxon>Clitellata</taxon>
        <taxon>Hirudinea</taxon>
        <taxon>Rhynchobdellida</taxon>
        <taxon>Glossiphoniidae</taxon>
        <taxon>Helobdella</taxon>
    </lineage>
</organism>
<dbReference type="SMART" id="SM00248">
    <property type="entry name" value="ANK"/>
    <property type="match status" value="6"/>
</dbReference>
<feature type="transmembrane region" description="Helical" evidence="4">
    <location>
        <begin position="277"/>
        <end position="295"/>
    </location>
</feature>
<reference evidence="6" key="3">
    <citation type="submission" date="2015-06" db="UniProtKB">
        <authorList>
            <consortium name="EnsemblMetazoa"/>
        </authorList>
    </citation>
    <scope>IDENTIFICATION</scope>
</reference>
<dbReference type="KEGG" id="hro:HELRODRAFT_195105"/>
<reference evidence="5 7" key="2">
    <citation type="journal article" date="2013" name="Nature">
        <title>Insights into bilaterian evolution from three spiralian genomes.</title>
        <authorList>
            <person name="Simakov O."/>
            <person name="Marletaz F."/>
            <person name="Cho S.J."/>
            <person name="Edsinger-Gonzales E."/>
            <person name="Havlak P."/>
            <person name="Hellsten U."/>
            <person name="Kuo D.H."/>
            <person name="Larsson T."/>
            <person name="Lv J."/>
            <person name="Arendt D."/>
            <person name="Savage R."/>
            <person name="Osoegawa K."/>
            <person name="de Jong P."/>
            <person name="Grimwood J."/>
            <person name="Chapman J.A."/>
            <person name="Shapiro H."/>
            <person name="Aerts A."/>
            <person name="Otillar R.P."/>
            <person name="Terry A.Y."/>
            <person name="Boore J.L."/>
            <person name="Grigoriev I.V."/>
            <person name="Lindberg D.R."/>
            <person name="Seaver E.C."/>
            <person name="Weisblat D.A."/>
            <person name="Putnam N.H."/>
            <person name="Rokhsar D.S."/>
        </authorList>
    </citation>
    <scope>NUCLEOTIDE SEQUENCE</scope>
</reference>
<dbReference type="OrthoDB" id="163438at2759"/>
<keyword evidence="2 3" id="KW-0040">ANK repeat</keyword>
<dbReference type="STRING" id="6412.T1FWR4"/>
<evidence type="ECO:0000256" key="1">
    <source>
        <dbReference type="ARBA" id="ARBA00022737"/>
    </source>
</evidence>